<keyword evidence="3" id="KW-0408">Iron</keyword>
<organism evidence="6 7">
    <name type="scientific">Flavobacterium subsaxonicum WB 4.1-42 = DSM 21790</name>
    <dbReference type="NCBI Taxonomy" id="1121898"/>
    <lineage>
        <taxon>Bacteria</taxon>
        <taxon>Pseudomonadati</taxon>
        <taxon>Bacteroidota</taxon>
        <taxon>Flavobacteriia</taxon>
        <taxon>Flavobacteriales</taxon>
        <taxon>Flavobacteriaceae</taxon>
        <taxon>Flavobacterium</taxon>
    </lineage>
</organism>
<evidence type="ECO:0000313" key="7">
    <source>
        <dbReference type="Proteomes" id="UP000030111"/>
    </source>
</evidence>
<dbReference type="PANTHER" id="PTHR42988">
    <property type="entry name" value="PHOSPHOHYDROLASE"/>
    <property type="match status" value="1"/>
</dbReference>
<dbReference type="GO" id="GO:0046872">
    <property type="term" value="F:metal ion binding"/>
    <property type="evidence" value="ECO:0007669"/>
    <property type="project" value="UniProtKB-KW"/>
</dbReference>
<dbReference type="AlphaFoldDB" id="A0A0A2MHJ9"/>
<dbReference type="STRING" id="1121898.GCA_000422725_03206"/>
<evidence type="ECO:0000256" key="4">
    <source>
        <dbReference type="ARBA" id="ARBA00025742"/>
    </source>
</evidence>
<gene>
    <name evidence="6" type="ORF">Q766_20635</name>
</gene>
<dbReference type="SUPFAM" id="SSF56300">
    <property type="entry name" value="Metallo-dependent phosphatases"/>
    <property type="match status" value="1"/>
</dbReference>
<evidence type="ECO:0000313" key="6">
    <source>
        <dbReference type="EMBL" id="KGO90948.1"/>
    </source>
</evidence>
<dbReference type="InterPro" id="IPR029052">
    <property type="entry name" value="Metallo-depent_PP-like"/>
</dbReference>
<dbReference type="Gene3D" id="3.60.21.10">
    <property type="match status" value="1"/>
</dbReference>
<dbReference type="InterPro" id="IPR050884">
    <property type="entry name" value="CNP_phosphodiesterase-III"/>
</dbReference>
<comment type="caution">
    <text evidence="6">The sequence shown here is derived from an EMBL/GenBank/DDBJ whole genome shotgun (WGS) entry which is preliminary data.</text>
</comment>
<feature type="domain" description="Calcineurin-like phosphoesterase" evidence="5">
    <location>
        <begin position="5"/>
        <end position="184"/>
    </location>
</feature>
<dbReference type="GO" id="GO:0016787">
    <property type="term" value="F:hydrolase activity"/>
    <property type="evidence" value="ECO:0007669"/>
    <property type="project" value="UniProtKB-KW"/>
</dbReference>
<dbReference type="eggNOG" id="COG1409">
    <property type="taxonomic scope" value="Bacteria"/>
</dbReference>
<keyword evidence="2" id="KW-0378">Hydrolase</keyword>
<sequence>MQKVIAFITDSHLGDASPQDKGINCTVQLEAVLADIALQNATDIIFAGDITEPQTYEWFFNRLQTACPDFKAILGNHDSYAEAVKHYKQHSASSTELYYTYEDAYHKYIYLDSSSSTISAEQLAWLDNEIETSKIILLFIHHPILKIDTAMDKIHPLQNRDALRSILHQLYNDVFVFCGHYHMPDYLEIGNVRQYITPSTSFQIKKESDFIDINTNSFGYRIITLDYNNVSTHLRISRNGAFTTEAD</sequence>
<protein>
    <recommendedName>
        <fullName evidence="5">Calcineurin-like phosphoesterase domain-containing protein</fullName>
    </recommendedName>
</protein>
<dbReference type="InterPro" id="IPR004843">
    <property type="entry name" value="Calcineurin-like_PHP"/>
</dbReference>
<evidence type="ECO:0000256" key="1">
    <source>
        <dbReference type="ARBA" id="ARBA00022723"/>
    </source>
</evidence>
<dbReference type="Pfam" id="PF00149">
    <property type="entry name" value="Metallophos"/>
    <property type="match status" value="1"/>
</dbReference>
<dbReference type="EMBL" id="JRLY01000032">
    <property type="protein sequence ID" value="KGO90948.1"/>
    <property type="molecule type" value="Genomic_DNA"/>
</dbReference>
<keyword evidence="7" id="KW-1185">Reference proteome</keyword>
<proteinExistence type="inferred from homology"/>
<name>A0A0A2MHJ9_9FLAO</name>
<dbReference type="OrthoDB" id="651281at2"/>
<reference evidence="6 7" key="1">
    <citation type="submission" date="2013-09" db="EMBL/GenBank/DDBJ databases">
        <authorList>
            <person name="Zeng Z."/>
            <person name="Chen C."/>
        </authorList>
    </citation>
    <scope>NUCLEOTIDE SEQUENCE [LARGE SCALE GENOMIC DNA]</scope>
    <source>
        <strain evidence="6 7">WB 4.1-42</strain>
    </source>
</reference>
<dbReference type="PANTHER" id="PTHR42988:SF2">
    <property type="entry name" value="CYCLIC NUCLEOTIDE PHOSPHODIESTERASE CBUA0032-RELATED"/>
    <property type="match status" value="1"/>
</dbReference>
<evidence type="ECO:0000256" key="2">
    <source>
        <dbReference type="ARBA" id="ARBA00022801"/>
    </source>
</evidence>
<evidence type="ECO:0000259" key="5">
    <source>
        <dbReference type="Pfam" id="PF00149"/>
    </source>
</evidence>
<dbReference type="Proteomes" id="UP000030111">
    <property type="component" value="Unassembled WGS sequence"/>
</dbReference>
<evidence type="ECO:0000256" key="3">
    <source>
        <dbReference type="ARBA" id="ARBA00023004"/>
    </source>
</evidence>
<accession>A0A0A2MHJ9</accession>
<comment type="similarity">
    <text evidence="4">Belongs to the cyclic nucleotide phosphodiesterase class-III family.</text>
</comment>
<dbReference type="RefSeq" id="WP_026993313.1">
    <property type="nucleotide sequence ID" value="NZ_JRLY01000032.1"/>
</dbReference>
<keyword evidence="1" id="KW-0479">Metal-binding</keyword>